<dbReference type="SUPFAM" id="SSF52402">
    <property type="entry name" value="Adenine nucleotide alpha hydrolases-like"/>
    <property type="match status" value="1"/>
</dbReference>
<dbReference type="PANTHER" id="PTHR45647">
    <property type="entry name" value="OS02G0152300 PROTEIN"/>
    <property type="match status" value="1"/>
</dbReference>
<dbReference type="InterPro" id="IPR014729">
    <property type="entry name" value="Rossmann-like_a/b/a_fold"/>
</dbReference>
<dbReference type="ExpressionAtlas" id="A0A3L6F680">
    <property type="expression patterns" value="baseline and differential"/>
</dbReference>
<dbReference type="AlphaFoldDB" id="A0A3L6F680"/>
<accession>A0A3L6F680</accession>
<evidence type="ECO:0000256" key="3">
    <source>
        <dbReference type="ARBA" id="ARBA00022786"/>
    </source>
</evidence>
<evidence type="ECO:0000256" key="1">
    <source>
        <dbReference type="ARBA" id="ARBA00000900"/>
    </source>
</evidence>
<dbReference type="Gene3D" id="3.40.50.620">
    <property type="entry name" value="HUPs"/>
    <property type="match status" value="1"/>
</dbReference>
<dbReference type="EC" id="2.3.2.27" evidence="2"/>
<dbReference type="InterPro" id="IPR051348">
    <property type="entry name" value="U-box_ubiquitin_ligases"/>
</dbReference>
<dbReference type="EMBL" id="NCVQ01000005">
    <property type="protein sequence ID" value="PWZ28418.1"/>
    <property type="molecule type" value="Genomic_DNA"/>
</dbReference>
<evidence type="ECO:0000256" key="2">
    <source>
        <dbReference type="ARBA" id="ARBA00012483"/>
    </source>
</evidence>
<dbReference type="PANTHER" id="PTHR45647:SF100">
    <property type="entry name" value="U-BOX DOMAIN-CONTAINING PROTEIN 33"/>
    <property type="match status" value="1"/>
</dbReference>
<keyword evidence="3" id="KW-0833">Ubl conjugation pathway</keyword>
<proteinExistence type="predicted"/>
<organism evidence="4">
    <name type="scientific">Zea mays</name>
    <name type="common">Maize</name>
    <dbReference type="NCBI Taxonomy" id="4577"/>
    <lineage>
        <taxon>Eukaryota</taxon>
        <taxon>Viridiplantae</taxon>
        <taxon>Streptophyta</taxon>
        <taxon>Embryophyta</taxon>
        <taxon>Tracheophyta</taxon>
        <taxon>Spermatophyta</taxon>
        <taxon>Magnoliopsida</taxon>
        <taxon>Liliopsida</taxon>
        <taxon>Poales</taxon>
        <taxon>Poaceae</taxon>
        <taxon>PACMAD clade</taxon>
        <taxon>Panicoideae</taxon>
        <taxon>Andropogonodae</taxon>
        <taxon>Andropogoneae</taxon>
        <taxon>Tripsacinae</taxon>
        <taxon>Zea</taxon>
    </lineage>
</organism>
<protein>
    <recommendedName>
        <fullName evidence="2">RING-type E3 ubiquitin transferase</fullName>
        <ecNumber evidence="2">2.3.2.27</ecNumber>
    </recommendedName>
</protein>
<dbReference type="GO" id="GO:0061630">
    <property type="term" value="F:ubiquitin protein ligase activity"/>
    <property type="evidence" value="ECO:0007669"/>
    <property type="project" value="UniProtKB-EC"/>
</dbReference>
<sequence length="180" mass="19875">MEGGSGAAHRPWDTASQLQYSFRTSVSSLIEVEEVEEEACPPPVAVEDRVFVAVPEDAKNGKSTLLWALENPAKDCAGVVVAHVHCPAQMIPMMGAKVHHSTVNPQRVNEYRKKVRAEVEEKLDEYVLVCRRQKVSCQKVVIEMDDAVRGLEQLITLHGVAKLVMGAAADKHYSKYGLHT</sequence>
<comment type="caution">
    <text evidence="4">The sequence shown here is derived from an EMBL/GenBank/DDBJ whole genome shotgun (WGS) entry which is preliminary data.</text>
</comment>
<name>A0A3L6F680_MAIZE</name>
<dbReference type="Proteomes" id="UP000251960">
    <property type="component" value="Chromosome 4"/>
</dbReference>
<evidence type="ECO:0000313" key="4">
    <source>
        <dbReference type="EMBL" id="PWZ28418.1"/>
    </source>
</evidence>
<dbReference type="CDD" id="cd01989">
    <property type="entry name" value="USP_STK_Ubox_N"/>
    <property type="match status" value="1"/>
</dbReference>
<gene>
    <name evidence="4" type="ORF">Zm00014a_019239</name>
</gene>
<reference evidence="4" key="1">
    <citation type="journal article" date="2018" name="Nat. Genet.">
        <title>Extensive intraspecific gene order and gene structural variations between Mo17 and other maize genomes.</title>
        <authorList>
            <person name="Sun S."/>
            <person name="Zhou Y."/>
            <person name="Chen J."/>
            <person name="Shi J."/>
            <person name="Zhao H."/>
            <person name="Zhao H."/>
            <person name="Song W."/>
            <person name="Zhang M."/>
            <person name="Cui Y."/>
            <person name="Dong X."/>
            <person name="Liu H."/>
            <person name="Ma X."/>
            <person name="Jiao Y."/>
            <person name="Wang B."/>
            <person name="Wei X."/>
            <person name="Stein J.C."/>
            <person name="Glaubitz J.C."/>
            <person name="Lu F."/>
            <person name="Yu G."/>
            <person name="Liang C."/>
            <person name="Fengler K."/>
            <person name="Li B."/>
            <person name="Rafalski A."/>
            <person name="Schnable P.S."/>
            <person name="Ware D.H."/>
            <person name="Buckler E.S."/>
            <person name="Lai J."/>
        </authorList>
    </citation>
    <scope>NUCLEOTIDE SEQUENCE [LARGE SCALE GENOMIC DNA]</scope>
    <source>
        <tissue evidence="4">Seedling</tissue>
    </source>
</reference>
<comment type="catalytic activity">
    <reaction evidence="1">
        <text>S-ubiquitinyl-[E2 ubiquitin-conjugating enzyme]-L-cysteine + [acceptor protein]-L-lysine = [E2 ubiquitin-conjugating enzyme]-L-cysteine + N(6)-ubiquitinyl-[acceptor protein]-L-lysine.</text>
        <dbReference type="EC" id="2.3.2.27"/>
    </reaction>
</comment>